<proteinExistence type="predicted"/>
<evidence type="ECO:0000313" key="1">
    <source>
        <dbReference type="EMBL" id="CAF1157999.1"/>
    </source>
</evidence>
<protein>
    <submittedName>
        <fullName evidence="1">Uncharacterized protein</fullName>
    </submittedName>
</protein>
<dbReference type="InterPro" id="IPR032675">
    <property type="entry name" value="LRR_dom_sf"/>
</dbReference>
<evidence type="ECO:0000313" key="4">
    <source>
        <dbReference type="Proteomes" id="UP000663870"/>
    </source>
</evidence>
<accession>A0A814T8E9</accession>
<evidence type="ECO:0000313" key="2">
    <source>
        <dbReference type="EMBL" id="CAF1403150.1"/>
    </source>
</evidence>
<gene>
    <name evidence="2" type="ORF">JXQ802_LOCUS34824</name>
    <name evidence="1" type="ORF">PYM288_LOCUS22584</name>
</gene>
<evidence type="ECO:0000313" key="3">
    <source>
        <dbReference type="Proteomes" id="UP000663854"/>
    </source>
</evidence>
<keyword evidence="4" id="KW-1185">Reference proteome</keyword>
<dbReference type="AlphaFoldDB" id="A0A814T8E9"/>
<reference evidence="1" key="1">
    <citation type="submission" date="2021-02" db="EMBL/GenBank/DDBJ databases">
        <authorList>
            <person name="Nowell W R."/>
        </authorList>
    </citation>
    <scope>NUCLEOTIDE SEQUENCE</scope>
</reference>
<organism evidence="1 3">
    <name type="scientific">Rotaria sordida</name>
    <dbReference type="NCBI Taxonomy" id="392033"/>
    <lineage>
        <taxon>Eukaryota</taxon>
        <taxon>Metazoa</taxon>
        <taxon>Spiralia</taxon>
        <taxon>Gnathifera</taxon>
        <taxon>Rotifera</taxon>
        <taxon>Eurotatoria</taxon>
        <taxon>Bdelloidea</taxon>
        <taxon>Philodinida</taxon>
        <taxon>Philodinidae</taxon>
        <taxon>Rotaria</taxon>
    </lineage>
</organism>
<dbReference type="EMBL" id="CAJNOH010000978">
    <property type="protein sequence ID" value="CAF1157999.1"/>
    <property type="molecule type" value="Genomic_DNA"/>
</dbReference>
<name>A0A814T8E9_9BILA</name>
<dbReference type="Gene3D" id="3.80.10.10">
    <property type="entry name" value="Ribonuclease Inhibitor"/>
    <property type="match status" value="1"/>
</dbReference>
<dbReference type="Proteomes" id="UP000663870">
    <property type="component" value="Unassembled WGS sequence"/>
</dbReference>
<dbReference type="SUPFAM" id="SSF52047">
    <property type="entry name" value="RNI-like"/>
    <property type="match status" value="1"/>
</dbReference>
<comment type="caution">
    <text evidence="1">The sequence shown here is derived from an EMBL/GenBank/DDBJ whole genome shotgun (WGS) entry which is preliminary data.</text>
</comment>
<dbReference type="EMBL" id="CAJNOL010001682">
    <property type="protein sequence ID" value="CAF1403150.1"/>
    <property type="molecule type" value="Genomic_DNA"/>
</dbReference>
<sequence length="536" mass="62912">MKNFTRLRALKLIELNDNRELLFFDLYNVQHLVSLEIDVKTDLPLIKNIPPLKSLTINILSCEYFNIKPLIARISFEQLRQLSLSNCPSTELKQILRQATRLTSLKMSFKCLNNQHINILANFHQEQPTKSALVYLSLSIDANRELTRIDLERFLAPLKCLRRLELVIVRGAERQLLDAFQWENFITEHLPRLITFEFKFSSFWRIGQYELDQFRSPFWLDKRWFIAYDSSGSCLFTVPYFAPTSIKHSFVPVSPNLTTLPIEQHMVFYDRVTELRVKENLRYLPYRYNHVKTLIIDTSCMYQNIIDVSKVQSLIVDTSDPSLSTLMTVIKQAMPCVNCLSLNGLCWPLSYECFTNISLEQVRVLCLPRYADYPGHDINKWSRLFPRVERLSVSIVSKSQIPFLIDQFKNMVSGFFYIDPPDIEPHNIDPLHVGPSYIDQTHIDTNNQIQVTHEWLMEHVKRFRESNMDNFTYQINNEDPLSLSLWIGENDKVYIPDYKTKMCYYASVLASTSKHNVLEQRIQPESAWLKHENDKS</sequence>
<dbReference type="Proteomes" id="UP000663854">
    <property type="component" value="Unassembled WGS sequence"/>
</dbReference>